<comment type="caution">
    <text evidence="16">The sequence shown here is derived from an EMBL/GenBank/DDBJ whole genome shotgun (WGS) entry which is preliminary data.</text>
</comment>
<accession>A0A511T902</accession>
<dbReference type="GO" id="GO:0005737">
    <property type="term" value="C:cytoplasm"/>
    <property type="evidence" value="ECO:0007669"/>
    <property type="project" value="UniProtKB-SubCell"/>
</dbReference>
<evidence type="ECO:0000313" key="19">
    <source>
        <dbReference type="Proteomes" id="UP000321514"/>
    </source>
</evidence>
<gene>
    <name evidence="16" type="primary">rlmN_3</name>
    <name evidence="14" type="synonym">rlmN</name>
    <name evidence="16" type="ORF">MFU01_55540</name>
    <name evidence="17" type="ORF">SAMN05443572_103313</name>
</gene>
<evidence type="ECO:0000256" key="7">
    <source>
        <dbReference type="ARBA" id="ARBA00022679"/>
    </source>
</evidence>
<evidence type="ECO:0000313" key="17">
    <source>
        <dbReference type="EMBL" id="SET80782.1"/>
    </source>
</evidence>
<feature type="binding site" evidence="14">
    <location>
        <position position="221"/>
    </location>
    <ligand>
        <name>S-adenosyl-L-methionine</name>
        <dbReference type="ChEBI" id="CHEBI:59789"/>
    </ligand>
</feature>
<evidence type="ECO:0000256" key="12">
    <source>
        <dbReference type="ARBA" id="ARBA00023014"/>
    </source>
</evidence>
<reference evidence="17 18" key="1">
    <citation type="submission" date="2016-10" db="EMBL/GenBank/DDBJ databases">
        <authorList>
            <person name="Varghese N."/>
            <person name="Submissions S."/>
        </authorList>
    </citation>
    <scope>NUCLEOTIDE SEQUENCE [LARGE SCALE GENOMIC DNA]</scope>
    <source>
        <strain evidence="17 18">DSM 16525</strain>
    </source>
</reference>
<feature type="binding site" evidence="14">
    <location>
        <position position="134"/>
    </location>
    <ligand>
        <name>[4Fe-4S] cluster</name>
        <dbReference type="ChEBI" id="CHEBI:49883"/>
        <note>4Fe-4S-S-AdoMet</note>
    </ligand>
</feature>
<keyword evidence="5 14" id="KW-0698">rRNA processing</keyword>
<dbReference type="CDD" id="cd01335">
    <property type="entry name" value="Radical_SAM"/>
    <property type="match status" value="1"/>
</dbReference>
<dbReference type="RefSeq" id="WP_074952202.1">
    <property type="nucleotide sequence ID" value="NZ_BJXR01000039.1"/>
</dbReference>
<feature type="binding site" evidence="14">
    <location>
        <position position="138"/>
    </location>
    <ligand>
        <name>[4Fe-4S] cluster</name>
        <dbReference type="ChEBI" id="CHEBI:49883"/>
        <note>4Fe-4S-S-AdoMet</note>
    </ligand>
</feature>
<dbReference type="PIRSF" id="PIRSF006004">
    <property type="entry name" value="CHP00048"/>
    <property type="match status" value="1"/>
</dbReference>
<feature type="active site" description="S-methylcysteine intermediate" evidence="14">
    <location>
        <position position="362"/>
    </location>
</feature>
<dbReference type="SFLD" id="SFLDS00029">
    <property type="entry name" value="Radical_SAM"/>
    <property type="match status" value="1"/>
</dbReference>
<keyword evidence="12 14" id="KW-0411">Iron-sulfur</keyword>
<evidence type="ECO:0000256" key="3">
    <source>
        <dbReference type="ARBA" id="ARBA00022485"/>
    </source>
</evidence>
<dbReference type="FunFam" id="3.20.20.70:FF:000014">
    <property type="entry name" value="Probable dual-specificity RNA methyltransferase RlmN"/>
    <property type="match status" value="1"/>
</dbReference>
<dbReference type="SUPFAM" id="SSF102114">
    <property type="entry name" value="Radical SAM enzymes"/>
    <property type="match status" value="1"/>
</dbReference>
<evidence type="ECO:0000313" key="16">
    <source>
        <dbReference type="EMBL" id="GEN10517.1"/>
    </source>
</evidence>
<evidence type="ECO:0000256" key="6">
    <source>
        <dbReference type="ARBA" id="ARBA00022603"/>
    </source>
</evidence>
<evidence type="ECO:0000256" key="10">
    <source>
        <dbReference type="ARBA" id="ARBA00022723"/>
    </source>
</evidence>
<dbReference type="EMBL" id="BJXR01000039">
    <property type="protein sequence ID" value="GEN10517.1"/>
    <property type="molecule type" value="Genomic_DNA"/>
</dbReference>
<comment type="miscellaneous">
    <text evidence="14">Reaction proceeds by a ping-pong mechanism involving intermediate methylation of a conserved cysteine residue.</text>
</comment>
<comment type="function">
    <text evidence="14">Specifically methylates position 2 of adenine 2503 in 23S rRNA and position 2 of adenine 37 in tRNAs.</text>
</comment>
<evidence type="ECO:0000256" key="13">
    <source>
        <dbReference type="ARBA" id="ARBA00023157"/>
    </source>
</evidence>
<dbReference type="Gene3D" id="3.20.20.70">
    <property type="entry name" value="Aldolase class I"/>
    <property type="match status" value="1"/>
</dbReference>
<feature type="active site" description="Proton acceptor" evidence="14">
    <location>
        <position position="114"/>
    </location>
</feature>
<dbReference type="GO" id="GO:0002935">
    <property type="term" value="F:tRNA (adenine(37)-C2)-methyltransferase activity"/>
    <property type="evidence" value="ECO:0007669"/>
    <property type="project" value="UniProtKB-UniRule"/>
</dbReference>
<feature type="binding site" evidence="14">
    <location>
        <position position="319"/>
    </location>
    <ligand>
        <name>S-adenosyl-L-methionine</name>
        <dbReference type="ChEBI" id="CHEBI:59789"/>
    </ligand>
</feature>
<dbReference type="Pfam" id="PF04055">
    <property type="entry name" value="Radical_SAM"/>
    <property type="match status" value="1"/>
</dbReference>
<dbReference type="GO" id="GO:0019843">
    <property type="term" value="F:rRNA binding"/>
    <property type="evidence" value="ECO:0007669"/>
    <property type="project" value="UniProtKB-UniRule"/>
</dbReference>
<evidence type="ECO:0000259" key="15">
    <source>
        <dbReference type="PROSITE" id="PS51918"/>
    </source>
</evidence>
<dbReference type="PROSITE" id="PS51918">
    <property type="entry name" value="RADICAL_SAM"/>
    <property type="match status" value="1"/>
</dbReference>
<dbReference type="InterPro" id="IPR013785">
    <property type="entry name" value="Aldolase_TIM"/>
</dbReference>
<dbReference type="GO" id="GO:0046872">
    <property type="term" value="F:metal ion binding"/>
    <property type="evidence" value="ECO:0007669"/>
    <property type="project" value="UniProtKB-KW"/>
</dbReference>
<organism evidence="16 19">
    <name type="scientific">Myxococcus fulvus</name>
    <dbReference type="NCBI Taxonomy" id="33"/>
    <lineage>
        <taxon>Bacteria</taxon>
        <taxon>Pseudomonadati</taxon>
        <taxon>Myxococcota</taxon>
        <taxon>Myxococcia</taxon>
        <taxon>Myxococcales</taxon>
        <taxon>Cystobacterineae</taxon>
        <taxon>Myxococcaceae</taxon>
        <taxon>Myxococcus</taxon>
    </lineage>
</organism>
<dbReference type="InterPro" id="IPR040072">
    <property type="entry name" value="Methyltransferase_A"/>
</dbReference>
<dbReference type="Gene3D" id="1.10.150.530">
    <property type="match status" value="1"/>
</dbReference>
<feature type="domain" description="Radical SAM core" evidence="15">
    <location>
        <begin position="120"/>
        <end position="356"/>
    </location>
</feature>
<feature type="binding site" evidence="14">
    <location>
        <position position="141"/>
    </location>
    <ligand>
        <name>[4Fe-4S] cluster</name>
        <dbReference type="ChEBI" id="CHEBI:49883"/>
        <note>4Fe-4S-S-AdoMet</note>
    </ligand>
</feature>
<dbReference type="HAMAP" id="MF_01849">
    <property type="entry name" value="RNA_methyltr_RlmN"/>
    <property type="match status" value="1"/>
</dbReference>
<dbReference type="EMBL" id="FOIB01000003">
    <property type="protein sequence ID" value="SET80782.1"/>
    <property type="molecule type" value="Genomic_DNA"/>
</dbReference>
<keyword evidence="3 14" id="KW-0004">4Fe-4S</keyword>
<dbReference type="AlphaFoldDB" id="A0A511T902"/>
<dbReference type="GO" id="GO:0000049">
    <property type="term" value="F:tRNA binding"/>
    <property type="evidence" value="ECO:0007669"/>
    <property type="project" value="UniProtKB-UniRule"/>
</dbReference>
<keyword evidence="8 14" id="KW-0949">S-adenosyl-L-methionine</keyword>
<dbReference type="FunFam" id="1.10.150.530:FF:000003">
    <property type="entry name" value="Dual-specificity RNA methyltransferase RlmN"/>
    <property type="match status" value="1"/>
</dbReference>
<comment type="catalytic activity">
    <reaction evidence="14">
        <text>adenosine(2503) in 23S rRNA + 2 reduced [2Fe-2S]-[ferredoxin] + 2 S-adenosyl-L-methionine = 2-methyladenosine(2503) in 23S rRNA + 5'-deoxyadenosine + L-methionine + 2 oxidized [2Fe-2S]-[ferredoxin] + S-adenosyl-L-homocysteine</text>
        <dbReference type="Rhea" id="RHEA:42916"/>
        <dbReference type="Rhea" id="RHEA-COMP:10000"/>
        <dbReference type="Rhea" id="RHEA-COMP:10001"/>
        <dbReference type="Rhea" id="RHEA-COMP:10152"/>
        <dbReference type="Rhea" id="RHEA-COMP:10282"/>
        <dbReference type="ChEBI" id="CHEBI:17319"/>
        <dbReference type="ChEBI" id="CHEBI:33737"/>
        <dbReference type="ChEBI" id="CHEBI:33738"/>
        <dbReference type="ChEBI" id="CHEBI:57844"/>
        <dbReference type="ChEBI" id="CHEBI:57856"/>
        <dbReference type="ChEBI" id="CHEBI:59789"/>
        <dbReference type="ChEBI" id="CHEBI:74411"/>
        <dbReference type="ChEBI" id="CHEBI:74497"/>
        <dbReference type="EC" id="2.1.1.192"/>
    </reaction>
</comment>
<evidence type="ECO:0000256" key="9">
    <source>
        <dbReference type="ARBA" id="ARBA00022694"/>
    </source>
</evidence>
<dbReference type="PANTHER" id="PTHR30544:SF5">
    <property type="entry name" value="RADICAL SAM CORE DOMAIN-CONTAINING PROTEIN"/>
    <property type="match status" value="1"/>
</dbReference>
<dbReference type="EC" id="2.1.1.192" evidence="14"/>
<dbReference type="GO" id="GO:0070040">
    <property type="term" value="F:rRNA (adenine(2503)-C2-)-methyltransferase activity"/>
    <property type="evidence" value="ECO:0007669"/>
    <property type="project" value="UniProtKB-UniRule"/>
</dbReference>
<feature type="binding site" evidence="14">
    <location>
        <begin position="243"/>
        <end position="245"/>
    </location>
    <ligand>
        <name>S-adenosyl-L-methionine</name>
        <dbReference type="ChEBI" id="CHEBI:59789"/>
    </ligand>
</feature>
<dbReference type="STRING" id="1334629.MFUL124B02_23680"/>
<evidence type="ECO:0000313" key="18">
    <source>
        <dbReference type="Proteomes" id="UP000183760"/>
    </source>
</evidence>
<dbReference type="InterPro" id="IPR004383">
    <property type="entry name" value="rRNA_lsu_MTrfase_RlmN/Cfr"/>
</dbReference>
<evidence type="ECO:0000256" key="14">
    <source>
        <dbReference type="HAMAP-Rule" id="MF_01849"/>
    </source>
</evidence>
<dbReference type="GO" id="GO:0051539">
    <property type="term" value="F:4 iron, 4 sulfur cluster binding"/>
    <property type="evidence" value="ECO:0007669"/>
    <property type="project" value="UniProtKB-UniRule"/>
</dbReference>
<keyword evidence="9 14" id="KW-0819">tRNA processing</keyword>
<keyword evidence="4 14" id="KW-0963">Cytoplasm</keyword>
<evidence type="ECO:0000256" key="8">
    <source>
        <dbReference type="ARBA" id="ARBA00022691"/>
    </source>
</evidence>
<evidence type="ECO:0000256" key="5">
    <source>
        <dbReference type="ARBA" id="ARBA00022552"/>
    </source>
</evidence>
<evidence type="ECO:0000256" key="2">
    <source>
        <dbReference type="ARBA" id="ARBA00007544"/>
    </source>
</evidence>
<keyword evidence="7 14" id="KW-0808">Transferase</keyword>
<evidence type="ECO:0000256" key="1">
    <source>
        <dbReference type="ARBA" id="ARBA00004496"/>
    </source>
</evidence>
<comment type="similarity">
    <text evidence="2 14">Belongs to the radical SAM superfamily. RlmN family.</text>
</comment>
<comment type="caution">
    <text evidence="14">Lacks conserved residue(s) required for the propagation of feature annotation.</text>
</comment>
<dbReference type="InterPro" id="IPR058240">
    <property type="entry name" value="rSAM_sf"/>
</dbReference>
<comment type="catalytic activity">
    <reaction evidence="14">
        <text>adenosine(37) in tRNA + 2 reduced [2Fe-2S]-[ferredoxin] + 2 S-adenosyl-L-methionine = 2-methyladenosine(37) in tRNA + 5'-deoxyadenosine + L-methionine + 2 oxidized [2Fe-2S]-[ferredoxin] + S-adenosyl-L-homocysteine</text>
        <dbReference type="Rhea" id="RHEA:43332"/>
        <dbReference type="Rhea" id="RHEA-COMP:10000"/>
        <dbReference type="Rhea" id="RHEA-COMP:10001"/>
        <dbReference type="Rhea" id="RHEA-COMP:10162"/>
        <dbReference type="Rhea" id="RHEA-COMP:10485"/>
        <dbReference type="ChEBI" id="CHEBI:17319"/>
        <dbReference type="ChEBI" id="CHEBI:33737"/>
        <dbReference type="ChEBI" id="CHEBI:33738"/>
        <dbReference type="ChEBI" id="CHEBI:57844"/>
        <dbReference type="ChEBI" id="CHEBI:57856"/>
        <dbReference type="ChEBI" id="CHEBI:59789"/>
        <dbReference type="ChEBI" id="CHEBI:74411"/>
        <dbReference type="ChEBI" id="CHEBI:74497"/>
        <dbReference type="EC" id="2.1.1.192"/>
    </reaction>
</comment>
<dbReference type="GO" id="GO:0030488">
    <property type="term" value="P:tRNA methylation"/>
    <property type="evidence" value="ECO:0007669"/>
    <property type="project" value="UniProtKB-UniRule"/>
</dbReference>
<dbReference type="SFLD" id="SFLDF00275">
    <property type="entry name" value="adenosine_C2_methyltransferase"/>
    <property type="match status" value="1"/>
</dbReference>
<proteinExistence type="inferred from homology"/>
<dbReference type="Proteomes" id="UP000321514">
    <property type="component" value="Unassembled WGS sequence"/>
</dbReference>
<keyword evidence="10 14" id="KW-0479">Metal-binding</keyword>
<feature type="binding site" evidence="14">
    <location>
        <begin position="189"/>
        <end position="190"/>
    </location>
    <ligand>
        <name>S-adenosyl-L-methionine</name>
        <dbReference type="ChEBI" id="CHEBI:59789"/>
    </ligand>
</feature>
<keyword evidence="13 14" id="KW-1015">Disulfide bond</keyword>
<name>A0A511T902_MYXFU</name>
<dbReference type="Pfam" id="PF21016">
    <property type="entry name" value="RlmN_N"/>
    <property type="match status" value="1"/>
</dbReference>
<dbReference type="GO" id="GO:0070475">
    <property type="term" value="P:rRNA base methylation"/>
    <property type="evidence" value="ECO:0007669"/>
    <property type="project" value="UniProtKB-UniRule"/>
</dbReference>
<reference evidence="16 19" key="2">
    <citation type="submission" date="2019-07" db="EMBL/GenBank/DDBJ databases">
        <title>Whole genome shotgun sequence of Myxococcus fulvus NBRC 100333.</title>
        <authorList>
            <person name="Hosoyama A."/>
            <person name="Uohara A."/>
            <person name="Ohji S."/>
            <person name="Ichikawa N."/>
        </authorList>
    </citation>
    <scope>NUCLEOTIDE SEQUENCE [LARGE SCALE GENOMIC DNA]</scope>
    <source>
        <strain evidence="16 19">NBRC 100333</strain>
    </source>
</reference>
<keyword evidence="18" id="KW-1185">Reference proteome</keyword>
<dbReference type="InterPro" id="IPR027492">
    <property type="entry name" value="RNA_MTrfase_RlmN"/>
</dbReference>
<protein>
    <recommendedName>
        <fullName evidence="14">Probable dual-specificity RNA methyltransferase RlmN</fullName>
        <ecNumber evidence="14">2.1.1.192</ecNumber>
    </recommendedName>
    <alternativeName>
        <fullName evidence="14">23S rRNA (adenine(2503)-C(2))-methyltransferase</fullName>
    </alternativeName>
    <alternativeName>
        <fullName evidence="14">23S rRNA m2A2503 methyltransferase</fullName>
    </alternativeName>
    <alternativeName>
        <fullName evidence="14">Ribosomal RNA large subunit methyltransferase N</fullName>
    </alternativeName>
    <alternativeName>
        <fullName evidence="14">tRNA (adenine(37)-C(2))-methyltransferase</fullName>
    </alternativeName>
    <alternativeName>
        <fullName evidence="14">tRNA m2A37 methyltransferase</fullName>
    </alternativeName>
</protein>
<evidence type="ECO:0000256" key="4">
    <source>
        <dbReference type="ARBA" id="ARBA00022490"/>
    </source>
</evidence>
<dbReference type="PANTHER" id="PTHR30544">
    <property type="entry name" value="23S RRNA METHYLTRANSFERASE"/>
    <property type="match status" value="1"/>
</dbReference>
<keyword evidence="6 14" id="KW-0489">Methyltransferase</keyword>
<evidence type="ECO:0000256" key="11">
    <source>
        <dbReference type="ARBA" id="ARBA00023004"/>
    </source>
</evidence>
<comment type="cofactor">
    <cofactor evidence="14">
        <name>[4Fe-4S] cluster</name>
        <dbReference type="ChEBI" id="CHEBI:49883"/>
    </cofactor>
    <text evidence="14">Binds 1 [4Fe-4S] cluster. The cluster is coordinated with 3 cysteines and an exchangeable S-adenosyl-L-methionine.</text>
</comment>
<dbReference type="NCBIfam" id="TIGR00048">
    <property type="entry name" value="rRNA_mod_RlmN"/>
    <property type="match status" value="1"/>
</dbReference>
<dbReference type="InterPro" id="IPR048641">
    <property type="entry name" value="RlmN_N"/>
</dbReference>
<comment type="subcellular location">
    <subcellularLocation>
        <location evidence="1 14">Cytoplasm</location>
    </subcellularLocation>
</comment>
<dbReference type="InterPro" id="IPR007197">
    <property type="entry name" value="rSAM"/>
</dbReference>
<dbReference type="Proteomes" id="UP000183760">
    <property type="component" value="Unassembled WGS sequence"/>
</dbReference>
<dbReference type="SFLD" id="SFLDG01062">
    <property type="entry name" value="methyltransferase_(Class_A)"/>
    <property type="match status" value="1"/>
</dbReference>
<keyword evidence="11 14" id="KW-0408">Iron</keyword>
<sequence length="378" mass="42147">MTETSATATLPVTEPLPAPAPAKLVDVASLSMEGLTRFVTEQLGERAFRAPQMYRWLHQRGVTSFDEMTDLSKAFREKLKVAAEIIPLVKDLEQRSVDGTIKYRWKTRDGRYIESVYMPSEDRRTLCVSTQVGCAMACGFCMTGTMGLKRNLTPSEIVAQVHAVNREVRKNEGHETLRPLSNLVFMGMGEPLHNFENLKTALAILQSEDGPNFSHRHITVSTVGLVPMIERFGKETDVKLAISLNASTDEQRSKTMPVNRKWNIAALLDACRKFPLRQGRRITFEYVLIQGFNDSDEDAHRLIQLLKGIPAKVNLIPYNENPGLGFLTTAEERAEQFRAILSDGHVAAYIRKNRGRDIAGACGQLANRGEATPAESTT</sequence>
<dbReference type="OrthoDB" id="9793973at2"/>